<evidence type="ECO:0000256" key="1">
    <source>
        <dbReference type="SAM" id="MobiDB-lite"/>
    </source>
</evidence>
<accession>A0A4C1ZKW9</accession>
<reference evidence="2 3" key="1">
    <citation type="journal article" date="2019" name="Commun. Biol.">
        <title>The bagworm genome reveals a unique fibroin gene that provides high tensile strength.</title>
        <authorList>
            <person name="Kono N."/>
            <person name="Nakamura H."/>
            <person name="Ohtoshi R."/>
            <person name="Tomita M."/>
            <person name="Numata K."/>
            <person name="Arakawa K."/>
        </authorList>
    </citation>
    <scope>NUCLEOTIDE SEQUENCE [LARGE SCALE GENOMIC DNA]</scope>
</reference>
<sequence>MQGAVEPPPSADAALSISNRNAYLSNSRRLNRTLNGDGYSSGRVARAVGDICWAFGGNLVLLSISSHSSVTEHLGIHLGIGDKGGRGESGGRGAKKGNDFIKRGSPAVRHGRVAELRLYRV</sequence>
<dbReference type="AlphaFoldDB" id="A0A4C1ZKW9"/>
<dbReference type="EMBL" id="BGZK01001897">
    <property type="protein sequence ID" value="GBP87952.1"/>
    <property type="molecule type" value="Genomic_DNA"/>
</dbReference>
<name>A0A4C1ZKW9_EUMVA</name>
<protein>
    <submittedName>
        <fullName evidence="2">Uncharacterized protein</fullName>
    </submittedName>
</protein>
<feature type="region of interest" description="Disordered" evidence="1">
    <location>
        <begin position="81"/>
        <end position="104"/>
    </location>
</feature>
<dbReference type="Proteomes" id="UP000299102">
    <property type="component" value="Unassembled WGS sequence"/>
</dbReference>
<keyword evidence="3" id="KW-1185">Reference proteome</keyword>
<proteinExistence type="predicted"/>
<gene>
    <name evidence="2" type="ORF">EVAR_62767_1</name>
</gene>
<organism evidence="2 3">
    <name type="scientific">Eumeta variegata</name>
    <name type="common">Bagworm moth</name>
    <name type="synonym">Eumeta japonica</name>
    <dbReference type="NCBI Taxonomy" id="151549"/>
    <lineage>
        <taxon>Eukaryota</taxon>
        <taxon>Metazoa</taxon>
        <taxon>Ecdysozoa</taxon>
        <taxon>Arthropoda</taxon>
        <taxon>Hexapoda</taxon>
        <taxon>Insecta</taxon>
        <taxon>Pterygota</taxon>
        <taxon>Neoptera</taxon>
        <taxon>Endopterygota</taxon>
        <taxon>Lepidoptera</taxon>
        <taxon>Glossata</taxon>
        <taxon>Ditrysia</taxon>
        <taxon>Tineoidea</taxon>
        <taxon>Psychidae</taxon>
        <taxon>Oiketicinae</taxon>
        <taxon>Eumeta</taxon>
    </lineage>
</organism>
<evidence type="ECO:0000313" key="2">
    <source>
        <dbReference type="EMBL" id="GBP87952.1"/>
    </source>
</evidence>
<evidence type="ECO:0000313" key="3">
    <source>
        <dbReference type="Proteomes" id="UP000299102"/>
    </source>
</evidence>
<comment type="caution">
    <text evidence="2">The sequence shown here is derived from an EMBL/GenBank/DDBJ whole genome shotgun (WGS) entry which is preliminary data.</text>
</comment>